<protein>
    <submittedName>
        <fullName evidence="5">Secreted protein containing Outer membrane protein, OmpA/MotB</fullName>
    </submittedName>
</protein>
<evidence type="ECO:0000256" key="1">
    <source>
        <dbReference type="PROSITE-ProRule" id="PRU00339"/>
    </source>
</evidence>
<feature type="region of interest" description="Disordered" evidence="3">
    <location>
        <begin position="248"/>
        <end position="267"/>
    </location>
</feature>
<dbReference type="InterPro" id="IPR011990">
    <property type="entry name" value="TPR-like_helical_dom_sf"/>
</dbReference>
<reference evidence="5 6" key="1">
    <citation type="submission" date="2016-05" db="EMBL/GenBank/DDBJ databases">
        <title>Single-cell genome of chain-forming Candidatus Thiomargarita nelsonii and comparison to other large sulfur-oxidizing bacteria.</title>
        <authorList>
            <person name="Winkel M."/>
            <person name="Salman V."/>
            <person name="Woyke T."/>
            <person name="Schulz-Vogt H."/>
            <person name="Richter M."/>
            <person name="Flood B."/>
            <person name="Bailey J."/>
            <person name="Amann R."/>
            <person name="Mussmann M."/>
        </authorList>
    </citation>
    <scope>NUCLEOTIDE SEQUENCE [LARGE SCALE GENOMIC DNA]</scope>
    <source>
        <strain evidence="5 6">THI036</strain>
    </source>
</reference>
<sequence>MHNLHTLTPFTLMFFLTACVQSTSVKQAQVKPRVFPPPPATTQACDQVHAKNQQAFDLYQQGQHEAAQRLLETAIQNCPRDAKSHNNLADIIQTKGDDDKAMIHYRQAVALNPNLSEAWHGLGEIYYQQGRFPLSLEAHLHACQTDADSKQRVTALLKDNRYAVTEAGDILDKESLLLLYDKQRRQAINDMISACGLRGLSRIDEPVATFRNFQFNSGKANLEYGSERQLDEIAAALQELPNQTIKIYGHTDTQPFPNTTPSESKRRNQELSLARANSVAQKLSSRGVAHYRLKTEGFGQEKPLVRGNNPAAWAKNRRVEIEVD</sequence>
<dbReference type="GO" id="GO:0016020">
    <property type="term" value="C:membrane"/>
    <property type="evidence" value="ECO:0007669"/>
    <property type="project" value="UniProtKB-UniRule"/>
</dbReference>
<dbReference type="EMBL" id="LUTY01000193">
    <property type="protein sequence ID" value="OAD23728.1"/>
    <property type="molecule type" value="Genomic_DNA"/>
</dbReference>
<dbReference type="Gene3D" id="1.25.40.10">
    <property type="entry name" value="Tetratricopeptide repeat domain"/>
    <property type="match status" value="1"/>
</dbReference>
<dbReference type="InterPro" id="IPR006665">
    <property type="entry name" value="OmpA-like"/>
</dbReference>
<comment type="caution">
    <text evidence="5">The sequence shown here is derived from an EMBL/GenBank/DDBJ whole genome shotgun (WGS) entry which is preliminary data.</text>
</comment>
<dbReference type="PROSITE" id="PS51123">
    <property type="entry name" value="OMPA_2"/>
    <property type="match status" value="1"/>
</dbReference>
<evidence type="ECO:0000256" key="2">
    <source>
        <dbReference type="PROSITE-ProRule" id="PRU00473"/>
    </source>
</evidence>
<feature type="repeat" description="TPR" evidence="1">
    <location>
        <begin position="82"/>
        <end position="115"/>
    </location>
</feature>
<feature type="compositionally biased region" description="Polar residues" evidence="3">
    <location>
        <begin position="248"/>
        <end position="262"/>
    </location>
</feature>
<evidence type="ECO:0000259" key="4">
    <source>
        <dbReference type="PROSITE" id="PS51123"/>
    </source>
</evidence>
<gene>
    <name evidence="5" type="ORF">THIOM_000431</name>
</gene>
<dbReference type="Gene3D" id="3.30.1330.60">
    <property type="entry name" value="OmpA-like domain"/>
    <property type="match status" value="1"/>
</dbReference>
<dbReference type="Proteomes" id="UP000076962">
    <property type="component" value="Unassembled WGS sequence"/>
</dbReference>
<keyword evidence="6" id="KW-1185">Reference proteome</keyword>
<keyword evidence="1" id="KW-0802">TPR repeat</keyword>
<organism evidence="5 6">
    <name type="scientific">Candidatus Thiomargarita nelsonii</name>
    <dbReference type="NCBI Taxonomy" id="1003181"/>
    <lineage>
        <taxon>Bacteria</taxon>
        <taxon>Pseudomonadati</taxon>
        <taxon>Pseudomonadota</taxon>
        <taxon>Gammaproteobacteria</taxon>
        <taxon>Thiotrichales</taxon>
        <taxon>Thiotrichaceae</taxon>
        <taxon>Thiomargarita</taxon>
    </lineage>
</organism>
<accession>A0A176S749</accession>
<dbReference type="InterPro" id="IPR036737">
    <property type="entry name" value="OmpA-like_sf"/>
</dbReference>
<evidence type="ECO:0000313" key="5">
    <source>
        <dbReference type="EMBL" id="OAD23728.1"/>
    </source>
</evidence>
<dbReference type="Pfam" id="PF00691">
    <property type="entry name" value="OmpA"/>
    <property type="match status" value="1"/>
</dbReference>
<dbReference type="PANTHER" id="PTHR30329">
    <property type="entry name" value="STATOR ELEMENT OF FLAGELLAR MOTOR COMPLEX"/>
    <property type="match status" value="1"/>
</dbReference>
<feature type="domain" description="OmpA-like" evidence="4">
    <location>
        <begin position="202"/>
        <end position="324"/>
    </location>
</feature>
<proteinExistence type="predicted"/>
<dbReference type="InterPro" id="IPR019734">
    <property type="entry name" value="TPR_rpt"/>
</dbReference>
<dbReference type="PANTHER" id="PTHR30329:SF21">
    <property type="entry name" value="LIPOPROTEIN YIAD-RELATED"/>
    <property type="match status" value="1"/>
</dbReference>
<dbReference type="Pfam" id="PF13414">
    <property type="entry name" value="TPR_11"/>
    <property type="match status" value="1"/>
</dbReference>
<dbReference type="SMART" id="SM00028">
    <property type="entry name" value="TPR"/>
    <property type="match status" value="3"/>
</dbReference>
<dbReference type="AlphaFoldDB" id="A0A176S749"/>
<dbReference type="SUPFAM" id="SSF48452">
    <property type="entry name" value="TPR-like"/>
    <property type="match status" value="1"/>
</dbReference>
<dbReference type="SUPFAM" id="SSF103088">
    <property type="entry name" value="OmpA-like"/>
    <property type="match status" value="1"/>
</dbReference>
<name>A0A176S749_9GAMM</name>
<keyword evidence="2" id="KW-0472">Membrane</keyword>
<dbReference type="CDD" id="cd07185">
    <property type="entry name" value="OmpA_C-like"/>
    <property type="match status" value="1"/>
</dbReference>
<dbReference type="InterPro" id="IPR050330">
    <property type="entry name" value="Bact_OuterMem_StrucFunc"/>
</dbReference>
<evidence type="ECO:0000313" key="6">
    <source>
        <dbReference type="Proteomes" id="UP000076962"/>
    </source>
</evidence>
<dbReference type="PROSITE" id="PS50005">
    <property type="entry name" value="TPR"/>
    <property type="match status" value="1"/>
</dbReference>
<evidence type="ECO:0000256" key="3">
    <source>
        <dbReference type="SAM" id="MobiDB-lite"/>
    </source>
</evidence>